<feature type="region of interest" description="Disordered" evidence="1">
    <location>
        <begin position="1"/>
        <end position="78"/>
    </location>
</feature>
<name>A0A077Z9H1_TRITR</name>
<dbReference type="EMBL" id="HG806024">
    <property type="protein sequence ID" value="CDW56283.1"/>
    <property type="molecule type" value="Genomic_DNA"/>
</dbReference>
<sequence>MHRRQEVWRYPEDGNRLKVTGKGAEEQAEETTRMTPRHHLLAGTREQFGRTDTRTATGRPYHHKDKHERSSDELGQPQPLLILRLYRNAWMVQPFHEKEGPRPETEDENCTENASGF</sequence>
<feature type="region of interest" description="Disordered" evidence="1">
    <location>
        <begin position="96"/>
        <end position="117"/>
    </location>
</feature>
<reference evidence="2" key="2">
    <citation type="submission" date="2014-03" db="EMBL/GenBank/DDBJ databases">
        <title>The whipworm genome and dual-species transcriptomics of an intimate host-pathogen interaction.</title>
        <authorList>
            <person name="Foth B.J."/>
            <person name="Tsai I.J."/>
            <person name="Reid A.J."/>
            <person name="Bancroft A.J."/>
            <person name="Nichol S."/>
            <person name="Tracey A."/>
            <person name="Holroyd N."/>
            <person name="Cotton J.A."/>
            <person name="Stanley E.J."/>
            <person name="Zarowiecki M."/>
            <person name="Liu J.Z."/>
            <person name="Huckvale T."/>
            <person name="Cooper P.J."/>
            <person name="Grencis R.K."/>
            <person name="Berriman M."/>
        </authorList>
    </citation>
    <scope>NUCLEOTIDE SEQUENCE [LARGE SCALE GENOMIC DNA]</scope>
</reference>
<accession>A0A077Z9H1</accession>
<reference evidence="2" key="1">
    <citation type="submission" date="2014-01" db="EMBL/GenBank/DDBJ databases">
        <authorList>
            <person name="Aslett M."/>
        </authorList>
    </citation>
    <scope>NUCLEOTIDE SEQUENCE</scope>
</reference>
<organism evidence="2 3">
    <name type="scientific">Trichuris trichiura</name>
    <name type="common">Whipworm</name>
    <name type="synonym">Trichocephalus trichiurus</name>
    <dbReference type="NCBI Taxonomy" id="36087"/>
    <lineage>
        <taxon>Eukaryota</taxon>
        <taxon>Metazoa</taxon>
        <taxon>Ecdysozoa</taxon>
        <taxon>Nematoda</taxon>
        <taxon>Enoplea</taxon>
        <taxon>Dorylaimia</taxon>
        <taxon>Trichinellida</taxon>
        <taxon>Trichuridae</taxon>
        <taxon>Trichuris</taxon>
    </lineage>
</organism>
<proteinExistence type="predicted"/>
<evidence type="ECO:0000313" key="3">
    <source>
        <dbReference type="Proteomes" id="UP000030665"/>
    </source>
</evidence>
<dbReference type="AlphaFoldDB" id="A0A077Z9H1"/>
<keyword evidence="3" id="KW-1185">Reference proteome</keyword>
<protein>
    <submittedName>
        <fullName evidence="2">Podospora anserina S mat+ genomic DNA chromosome 2, supercontig 2</fullName>
    </submittedName>
</protein>
<dbReference type="Proteomes" id="UP000030665">
    <property type="component" value="Unassembled WGS sequence"/>
</dbReference>
<feature type="compositionally biased region" description="Basic and acidic residues" evidence="1">
    <location>
        <begin position="1"/>
        <end position="16"/>
    </location>
</feature>
<gene>
    <name evidence="2" type="ORF">TTRE_0000455901</name>
</gene>
<evidence type="ECO:0000313" key="2">
    <source>
        <dbReference type="EMBL" id="CDW56283.1"/>
    </source>
</evidence>
<evidence type="ECO:0000256" key="1">
    <source>
        <dbReference type="SAM" id="MobiDB-lite"/>
    </source>
</evidence>